<dbReference type="CDD" id="cd20584">
    <property type="entry name" value="CYCLIN_CCNG2"/>
    <property type="match status" value="1"/>
</dbReference>
<comment type="function">
    <text evidence="9">May play a role in growth regulation. Is associated with G2/M phase arrest in response to DNA damage. May be an intermediate by which p53 mediates its role as an inhibitor of cellular proliferation.</text>
</comment>
<feature type="domain" description="Cyclin-like" evidence="13">
    <location>
        <begin position="331"/>
        <end position="417"/>
    </location>
</feature>
<protein>
    <recommendedName>
        <fullName evidence="3">Cyclin-G1</fullName>
    </recommendedName>
    <alternativeName>
        <fullName evidence="11">Cyclin-G2</fullName>
    </alternativeName>
</protein>
<dbReference type="EMBL" id="JAGFMF010011712">
    <property type="protein sequence ID" value="KAG8515174.1"/>
    <property type="molecule type" value="Genomic_DNA"/>
</dbReference>
<comment type="subcellular location">
    <subcellularLocation>
        <location evidence="1">Cytoplasm</location>
    </subcellularLocation>
</comment>
<dbReference type="InterPro" id="IPR039361">
    <property type="entry name" value="Cyclin"/>
</dbReference>
<evidence type="ECO:0000256" key="11">
    <source>
        <dbReference type="ARBA" id="ARBA00073878"/>
    </source>
</evidence>
<keyword evidence="7 12" id="KW-0195">Cyclin</keyword>
<dbReference type="Pfam" id="PF00134">
    <property type="entry name" value="Cyclin_N"/>
    <property type="match status" value="1"/>
</dbReference>
<accession>A0A8J6A4B7</accession>
<proteinExistence type="inferred from homology"/>
<keyword evidence="6" id="KW-0498">Mitosis</keyword>
<evidence type="ECO:0000313" key="14">
    <source>
        <dbReference type="EMBL" id="KAG8515174.1"/>
    </source>
</evidence>
<evidence type="ECO:0000256" key="3">
    <source>
        <dbReference type="ARBA" id="ARBA00019866"/>
    </source>
</evidence>
<dbReference type="SMART" id="SM00385">
    <property type="entry name" value="CYCLIN"/>
    <property type="match status" value="1"/>
</dbReference>
<evidence type="ECO:0000256" key="4">
    <source>
        <dbReference type="ARBA" id="ARBA00022490"/>
    </source>
</evidence>
<feature type="non-terminal residue" evidence="14">
    <location>
        <position position="1"/>
    </location>
</feature>
<dbReference type="GO" id="GO:0005737">
    <property type="term" value="C:cytoplasm"/>
    <property type="evidence" value="ECO:0007669"/>
    <property type="project" value="UniProtKB-SubCell"/>
</dbReference>
<organism evidence="14 15">
    <name type="scientific">Galemys pyrenaicus</name>
    <name type="common">Iberian desman</name>
    <name type="synonym">Pyrenean desman</name>
    <dbReference type="NCBI Taxonomy" id="202257"/>
    <lineage>
        <taxon>Eukaryota</taxon>
        <taxon>Metazoa</taxon>
        <taxon>Chordata</taxon>
        <taxon>Craniata</taxon>
        <taxon>Vertebrata</taxon>
        <taxon>Euteleostomi</taxon>
        <taxon>Mammalia</taxon>
        <taxon>Eutheria</taxon>
        <taxon>Laurasiatheria</taxon>
        <taxon>Eulipotyphla</taxon>
        <taxon>Talpidae</taxon>
        <taxon>Galemys</taxon>
    </lineage>
</organism>
<dbReference type="AlphaFoldDB" id="A0A8J6A4B7"/>
<comment type="function">
    <text evidence="10">May play a role in growth regulation and in negative regulation of cell cycle progression.</text>
</comment>
<evidence type="ECO:0000256" key="12">
    <source>
        <dbReference type="RuleBase" id="RU000383"/>
    </source>
</evidence>
<evidence type="ECO:0000256" key="1">
    <source>
        <dbReference type="ARBA" id="ARBA00004496"/>
    </source>
</evidence>
<evidence type="ECO:0000256" key="2">
    <source>
        <dbReference type="ARBA" id="ARBA00010389"/>
    </source>
</evidence>
<dbReference type="InterPro" id="IPR006671">
    <property type="entry name" value="Cyclin_N"/>
</dbReference>
<evidence type="ECO:0000256" key="10">
    <source>
        <dbReference type="ARBA" id="ARBA00058130"/>
    </source>
</evidence>
<sequence>RGDARICAQPRRVGAGRWGDVACGGGAEGRSWRPRMILWCSPAPTLPGGLVGLVFGDRQHPSFADAAAGVIGRCCLAGGPGFYLRRVWVRLRPPHLARSPLNLCSRGCRGRPAVGGGSGWTWARGAWGAPERCSGEGRGSAVSSLRFFVQWRDCLSPIVPSPHPRTCCCGPQCFRPAEVPAPTAFAGAGGRDAAARGQFPVCETFSGLAGRTQLWPACLTAAPPPATPPGRGGGLCRGLDVTDPLIRSSRGCIGAPLAGGHTNCVMLLLQMKDLGAEYLAGREGVQLFGLLNLYLEQEQRFQPREKGLSLIEATPENDNSLCSRLRNAKVEDLRSLTNFFGSCTETFVLAVNILDRFLALMKVKPKHLSCIGVCCFLLAARIVEEECNIPSTHDVIRISQCKCTASDIKRMEKIISEKLHYELEATTALNFLHLYHTIVVCHTSERKEILSLDKLEAQLKACNCRLTFSKAKPSVLALCLLNLEVETLKSIELLEILLLVKKHSKVNDTEFIYWRELVSKCLAEYSSPECCKPDLKKLVWIVSRRTAQNLHNSYYSVPELPTIPEGSCFDESESEDSCEDMSCGEECLSSSPSDQECAFFFNFKVAQTLCFPS</sequence>
<evidence type="ECO:0000256" key="7">
    <source>
        <dbReference type="ARBA" id="ARBA00023127"/>
    </source>
</evidence>
<dbReference type="InterPro" id="IPR036915">
    <property type="entry name" value="Cyclin-like_sf"/>
</dbReference>
<name>A0A8J6A4B7_GALPY</name>
<evidence type="ECO:0000256" key="5">
    <source>
        <dbReference type="ARBA" id="ARBA00022618"/>
    </source>
</evidence>
<reference evidence="14" key="1">
    <citation type="journal article" date="2021" name="Evol. Appl.">
        <title>The genome of the Pyrenean desman and the effects of bottlenecks and inbreeding on the genomic landscape of an endangered species.</title>
        <authorList>
            <person name="Escoda L."/>
            <person name="Castresana J."/>
        </authorList>
    </citation>
    <scope>NUCLEOTIDE SEQUENCE</scope>
    <source>
        <strain evidence="14">IBE-C5619</strain>
    </source>
</reference>
<comment type="caution">
    <text evidence="14">The sequence shown here is derived from an EMBL/GenBank/DDBJ whole genome shotgun (WGS) entry which is preliminary data.</text>
</comment>
<keyword evidence="15" id="KW-1185">Reference proteome</keyword>
<dbReference type="SUPFAM" id="SSF47954">
    <property type="entry name" value="Cyclin-like"/>
    <property type="match status" value="1"/>
</dbReference>
<dbReference type="GO" id="GO:0051301">
    <property type="term" value="P:cell division"/>
    <property type="evidence" value="ECO:0007669"/>
    <property type="project" value="UniProtKB-KW"/>
</dbReference>
<comment type="similarity">
    <text evidence="2">Belongs to the cyclin family. Cyclin G subfamily.</text>
</comment>
<evidence type="ECO:0000259" key="13">
    <source>
        <dbReference type="SMART" id="SM00385"/>
    </source>
</evidence>
<keyword evidence="5" id="KW-0132">Cell division</keyword>
<evidence type="ECO:0000256" key="8">
    <source>
        <dbReference type="ARBA" id="ARBA00023306"/>
    </source>
</evidence>
<dbReference type="PANTHER" id="PTHR10177">
    <property type="entry name" value="CYCLINS"/>
    <property type="match status" value="1"/>
</dbReference>
<dbReference type="OrthoDB" id="769138at2759"/>
<dbReference type="FunFam" id="1.10.472.10:FF:000006">
    <property type="entry name" value="Cyclin I"/>
    <property type="match status" value="1"/>
</dbReference>
<evidence type="ECO:0000313" key="15">
    <source>
        <dbReference type="Proteomes" id="UP000700334"/>
    </source>
</evidence>
<evidence type="ECO:0000256" key="6">
    <source>
        <dbReference type="ARBA" id="ARBA00022776"/>
    </source>
</evidence>
<dbReference type="Proteomes" id="UP000700334">
    <property type="component" value="Unassembled WGS sequence"/>
</dbReference>
<keyword evidence="8" id="KW-0131">Cell cycle</keyword>
<gene>
    <name evidence="14" type="ORF">J0S82_008528</name>
</gene>
<keyword evidence="4" id="KW-0963">Cytoplasm</keyword>
<evidence type="ECO:0000256" key="9">
    <source>
        <dbReference type="ARBA" id="ARBA00025528"/>
    </source>
</evidence>
<dbReference type="Gene3D" id="1.10.472.10">
    <property type="entry name" value="Cyclin-like"/>
    <property type="match status" value="1"/>
</dbReference>
<dbReference type="FunFam" id="1.10.472.10:FF:000056">
    <property type="entry name" value="Cyclin G2"/>
    <property type="match status" value="1"/>
</dbReference>
<dbReference type="InterPro" id="IPR013763">
    <property type="entry name" value="Cyclin-like_dom"/>
</dbReference>